<dbReference type="SMART" id="SM00448">
    <property type="entry name" value="REC"/>
    <property type="match status" value="1"/>
</dbReference>
<accession>A0A7X2IP04</accession>
<dbReference type="InterPro" id="IPR011006">
    <property type="entry name" value="CheY-like_superfamily"/>
</dbReference>
<keyword evidence="1 2" id="KW-0597">Phosphoprotein</keyword>
<organism evidence="4 5">
    <name type="scientific">Pseudoduganella rivuli</name>
    <dbReference type="NCBI Taxonomy" id="2666085"/>
    <lineage>
        <taxon>Bacteria</taxon>
        <taxon>Pseudomonadati</taxon>
        <taxon>Pseudomonadota</taxon>
        <taxon>Betaproteobacteria</taxon>
        <taxon>Burkholderiales</taxon>
        <taxon>Oxalobacteraceae</taxon>
        <taxon>Telluria group</taxon>
        <taxon>Pseudoduganella</taxon>
    </lineage>
</organism>
<dbReference type="PANTHER" id="PTHR44591:SF3">
    <property type="entry name" value="RESPONSE REGULATORY DOMAIN-CONTAINING PROTEIN"/>
    <property type="match status" value="1"/>
</dbReference>
<sequence length="144" mass="15602">MPHLNDRASAADPLRVLLLDDDPFQLSLLEDMLEDLGDFNVATANHSKAALAMLQTNPPDLMVCDLSMPDMDGIEFLRHVAEHGYTGTVVLLSGMESGVLKAAERLAMAQGLTILGACAKPVALVELSDLVNLARMHRRPRRSA</sequence>
<dbReference type="InterPro" id="IPR001789">
    <property type="entry name" value="Sig_transdc_resp-reg_receiver"/>
</dbReference>
<evidence type="ECO:0000256" key="1">
    <source>
        <dbReference type="ARBA" id="ARBA00022553"/>
    </source>
</evidence>
<feature type="domain" description="Response regulatory" evidence="3">
    <location>
        <begin position="15"/>
        <end position="135"/>
    </location>
</feature>
<proteinExistence type="predicted"/>
<dbReference type="PROSITE" id="PS50110">
    <property type="entry name" value="RESPONSE_REGULATORY"/>
    <property type="match status" value="1"/>
</dbReference>
<evidence type="ECO:0000313" key="4">
    <source>
        <dbReference type="EMBL" id="MRV73374.1"/>
    </source>
</evidence>
<comment type="caution">
    <text evidence="4">The sequence shown here is derived from an EMBL/GenBank/DDBJ whole genome shotgun (WGS) entry which is preliminary data.</text>
</comment>
<dbReference type="InterPro" id="IPR050595">
    <property type="entry name" value="Bact_response_regulator"/>
</dbReference>
<dbReference type="Pfam" id="PF00072">
    <property type="entry name" value="Response_reg"/>
    <property type="match status" value="1"/>
</dbReference>
<name>A0A7X2IP04_9BURK</name>
<dbReference type="AlphaFoldDB" id="A0A7X2IP04"/>
<feature type="modified residue" description="4-aspartylphosphate" evidence="2">
    <location>
        <position position="65"/>
    </location>
</feature>
<keyword evidence="5" id="KW-1185">Reference proteome</keyword>
<evidence type="ECO:0000256" key="2">
    <source>
        <dbReference type="PROSITE-ProRule" id="PRU00169"/>
    </source>
</evidence>
<evidence type="ECO:0000313" key="5">
    <source>
        <dbReference type="Proteomes" id="UP000446768"/>
    </source>
</evidence>
<dbReference type="PANTHER" id="PTHR44591">
    <property type="entry name" value="STRESS RESPONSE REGULATOR PROTEIN 1"/>
    <property type="match status" value="1"/>
</dbReference>
<protein>
    <submittedName>
        <fullName evidence="4">Response regulator</fullName>
    </submittedName>
</protein>
<gene>
    <name evidence="4" type="ORF">GJ700_16810</name>
</gene>
<dbReference type="RefSeq" id="WP_154375895.1">
    <property type="nucleotide sequence ID" value="NZ_WKJJ01000010.1"/>
</dbReference>
<reference evidence="4 5" key="1">
    <citation type="submission" date="2019-11" db="EMBL/GenBank/DDBJ databases">
        <title>Novel species isolated from a subtropical stream in China.</title>
        <authorList>
            <person name="Lu H."/>
        </authorList>
    </citation>
    <scope>NUCLEOTIDE SEQUENCE [LARGE SCALE GENOMIC DNA]</scope>
    <source>
        <strain evidence="4 5">FT92W</strain>
    </source>
</reference>
<dbReference type="Proteomes" id="UP000446768">
    <property type="component" value="Unassembled WGS sequence"/>
</dbReference>
<dbReference type="Gene3D" id="3.40.50.2300">
    <property type="match status" value="1"/>
</dbReference>
<dbReference type="EMBL" id="WKJJ01000010">
    <property type="protein sequence ID" value="MRV73374.1"/>
    <property type="molecule type" value="Genomic_DNA"/>
</dbReference>
<evidence type="ECO:0000259" key="3">
    <source>
        <dbReference type="PROSITE" id="PS50110"/>
    </source>
</evidence>
<dbReference type="SUPFAM" id="SSF52172">
    <property type="entry name" value="CheY-like"/>
    <property type="match status" value="1"/>
</dbReference>
<dbReference type="GO" id="GO:0000160">
    <property type="term" value="P:phosphorelay signal transduction system"/>
    <property type="evidence" value="ECO:0007669"/>
    <property type="project" value="InterPro"/>
</dbReference>